<evidence type="ECO:0000313" key="13">
    <source>
        <dbReference type="Proteomes" id="UP000199452"/>
    </source>
</evidence>
<evidence type="ECO:0000256" key="4">
    <source>
        <dbReference type="ARBA" id="ARBA00022723"/>
    </source>
</evidence>
<keyword evidence="7" id="KW-0460">Magnesium</keyword>
<dbReference type="PROSITE" id="PS51257">
    <property type="entry name" value="PROKAR_LIPOPROTEIN"/>
    <property type="match status" value="1"/>
</dbReference>
<feature type="binding site" evidence="9">
    <location>
        <position position="320"/>
    </location>
    <ligand>
        <name>Mg(2+)</name>
        <dbReference type="ChEBI" id="CHEBI:18420"/>
        <note>catalytic</note>
    </ligand>
</feature>
<protein>
    <submittedName>
        <fullName evidence="12">Endonuclease G</fullName>
    </submittedName>
</protein>
<dbReference type="GO" id="GO:0016787">
    <property type="term" value="F:hydrolase activity"/>
    <property type="evidence" value="ECO:0007669"/>
    <property type="project" value="UniProtKB-KW"/>
</dbReference>
<dbReference type="InterPro" id="IPR001604">
    <property type="entry name" value="Endo_G_ENPP1-like_dom"/>
</dbReference>
<evidence type="ECO:0000313" key="12">
    <source>
        <dbReference type="EMBL" id="SDC40546.1"/>
    </source>
</evidence>
<dbReference type="InterPro" id="IPR018524">
    <property type="entry name" value="DNA/RNA_endonuclease_AS"/>
</dbReference>
<dbReference type="Pfam" id="PF01223">
    <property type="entry name" value="Endonuclease_NS"/>
    <property type="match status" value="1"/>
</dbReference>
<evidence type="ECO:0000259" key="10">
    <source>
        <dbReference type="SMART" id="SM00477"/>
    </source>
</evidence>
<comment type="cofactor">
    <cofactor evidence="1">
        <name>Mg(2+)</name>
        <dbReference type="ChEBI" id="CHEBI:18420"/>
    </cofactor>
</comment>
<dbReference type="SUPFAM" id="SSF54060">
    <property type="entry name" value="His-Me finger endonucleases"/>
    <property type="match status" value="1"/>
</dbReference>
<evidence type="ECO:0000256" key="1">
    <source>
        <dbReference type="ARBA" id="ARBA00001946"/>
    </source>
</evidence>
<dbReference type="Gene3D" id="3.40.570.10">
    <property type="entry name" value="Extracellular Endonuclease, subunit A"/>
    <property type="match status" value="1"/>
</dbReference>
<evidence type="ECO:0000256" key="8">
    <source>
        <dbReference type="PIRSR" id="PIRSR640255-1"/>
    </source>
</evidence>
<gene>
    <name evidence="12" type="ORF">SAMN05216323_103012</name>
</gene>
<dbReference type="InterPro" id="IPR020821">
    <property type="entry name" value="ENPP1-3/EXOG-like_nuc-like"/>
</dbReference>
<comment type="similarity">
    <text evidence="2">Belongs to the DNA/RNA non-specific endonuclease family.</text>
</comment>
<evidence type="ECO:0000256" key="5">
    <source>
        <dbReference type="ARBA" id="ARBA00022759"/>
    </source>
</evidence>
<dbReference type="SMART" id="SM00892">
    <property type="entry name" value="Endonuclease_NS"/>
    <property type="match status" value="1"/>
</dbReference>
<keyword evidence="3" id="KW-0540">Nuclease</keyword>
<dbReference type="OrthoDB" id="9811262at2"/>
<feature type="domain" description="DNA/RNA non-specific endonuclease/pyrophosphatase/phosphodiesterase" evidence="11">
    <location>
        <begin position="226"/>
        <end position="437"/>
    </location>
</feature>
<reference evidence="12 13" key="1">
    <citation type="submission" date="2016-09" db="EMBL/GenBank/DDBJ databases">
        <authorList>
            <person name="Capua I."/>
            <person name="De Benedictis P."/>
            <person name="Joannis T."/>
            <person name="Lombin L.H."/>
            <person name="Cattoli G."/>
        </authorList>
    </citation>
    <scope>NUCLEOTIDE SEQUENCE [LARGE SCALE GENOMIC DNA]</scope>
    <source>
        <strain evidence="12 13">A7P-90m</strain>
    </source>
</reference>
<evidence type="ECO:0000256" key="6">
    <source>
        <dbReference type="ARBA" id="ARBA00022801"/>
    </source>
</evidence>
<dbReference type="GO" id="GO:0004519">
    <property type="term" value="F:endonuclease activity"/>
    <property type="evidence" value="ECO:0007669"/>
    <property type="project" value="UniProtKB-KW"/>
</dbReference>
<evidence type="ECO:0000256" key="7">
    <source>
        <dbReference type="ARBA" id="ARBA00022842"/>
    </source>
</evidence>
<feature type="active site" description="Proton acceptor" evidence="8">
    <location>
        <position position="289"/>
    </location>
</feature>
<proteinExistence type="inferred from homology"/>
<evidence type="ECO:0000256" key="3">
    <source>
        <dbReference type="ARBA" id="ARBA00022722"/>
    </source>
</evidence>
<accession>A0A1G6LD31</accession>
<dbReference type="RefSeq" id="WP_092438183.1">
    <property type="nucleotide sequence ID" value="NZ_FMYP01000030.1"/>
</dbReference>
<feature type="domain" description="ENPP1-3/EXOG-like endonuclease/phosphodiesterase" evidence="10">
    <location>
        <begin position="227"/>
        <end position="437"/>
    </location>
</feature>
<sequence>MKKVFIAVAMMTVLFSCSKDESLVVNTQESAVAIKRASTTISTETFELGAKTSYTAGAITFGSGSWYLNDALIGNSTSDKKLNAQSIRIRNLGMLTSQFNYATGVSTIQIYSGIYGTDAASAWELYYSVNSGSTWTKAGSTVTATTTLTAVTFTLNISGNVRFEIRKISGGSARLNIDNITVNSYETTTPPVDPGTGIPGRDNNMALGNPSGATADAANYNNYLMVKNEYTLSYNRDRGTSNWTSWHLSKAWLGSASRPSSFSSDATLPTSFYHVNSTDYSGSGFDRGHLCPAGDRTYSATEIKNTMLMTNMMPQAPINNQQPWEKLETYCRTLANAGSEMYIIDGPFGKGGSGTNGGTTTTVAGGKVTVPSYTWKIVVVLPNGSNDISRITSSTRVIALWMPNNQSVSTTWGGYRTTVDYIESQTGFDFLSNLPTTIQAAIESKVDAGATN</sequence>
<dbReference type="AlphaFoldDB" id="A0A1G6LD31"/>
<keyword evidence="6" id="KW-0378">Hydrolase</keyword>
<evidence type="ECO:0000259" key="11">
    <source>
        <dbReference type="SMART" id="SM00892"/>
    </source>
</evidence>
<dbReference type="PANTHER" id="PTHR13966">
    <property type="entry name" value="ENDONUCLEASE RELATED"/>
    <property type="match status" value="1"/>
</dbReference>
<dbReference type="STRING" id="1640674.SAMN05216323_103012"/>
<dbReference type="EMBL" id="FMYP01000030">
    <property type="protein sequence ID" value="SDC40546.1"/>
    <property type="molecule type" value="Genomic_DNA"/>
</dbReference>
<name>A0A1G6LD31_9BACT</name>
<keyword evidence="4 9" id="KW-0479">Metal-binding</keyword>
<dbReference type="PANTHER" id="PTHR13966:SF5">
    <property type="entry name" value="ENDONUCLEASE G, MITOCHONDRIAL"/>
    <property type="match status" value="1"/>
</dbReference>
<organism evidence="12 13">
    <name type="scientific">Williamwhitmania taraxaci</name>
    <dbReference type="NCBI Taxonomy" id="1640674"/>
    <lineage>
        <taxon>Bacteria</taxon>
        <taxon>Pseudomonadati</taxon>
        <taxon>Bacteroidota</taxon>
        <taxon>Bacteroidia</taxon>
        <taxon>Bacteroidales</taxon>
        <taxon>Williamwhitmaniaceae</taxon>
        <taxon>Williamwhitmania</taxon>
    </lineage>
</organism>
<dbReference type="GO" id="GO:0046872">
    <property type="term" value="F:metal ion binding"/>
    <property type="evidence" value="ECO:0007669"/>
    <property type="project" value="UniProtKB-KW"/>
</dbReference>
<dbReference type="GO" id="GO:0003676">
    <property type="term" value="F:nucleic acid binding"/>
    <property type="evidence" value="ECO:0007669"/>
    <property type="project" value="InterPro"/>
</dbReference>
<dbReference type="InterPro" id="IPR044925">
    <property type="entry name" value="His-Me_finger_sf"/>
</dbReference>
<keyword evidence="13" id="KW-1185">Reference proteome</keyword>
<dbReference type="InterPro" id="IPR040255">
    <property type="entry name" value="Non-specific_endonuclease"/>
</dbReference>
<dbReference type="Proteomes" id="UP000199452">
    <property type="component" value="Unassembled WGS sequence"/>
</dbReference>
<evidence type="ECO:0000256" key="9">
    <source>
        <dbReference type="PIRSR" id="PIRSR640255-2"/>
    </source>
</evidence>
<dbReference type="InterPro" id="IPR044929">
    <property type="entry name" value="DNA/RNA_non-sp_Endonuclease_sf"/>
</dbReference>
<evidence type="ECO:0000256" key="2">
    <source>
        <dbReference type="ARBA" id="ARBA00010052"/>
    </source>
</evidence>
<dbReference type="PROSITE" id="PS01070">
    <property type="entry name" value="NUCLEASE_NON_SPEC"/>
    <property type="match status" value="1"/>
</dbReference>
<dbReference type="SMART" id="SM00477">
    <property type="entry name" value="NUC"/>
    <property type="match status" value="1"/>
</dbReference>
<keyword evidence="5 12" id="KW-0255">Endonuclease</keyword>